<evidence type="ECO:0000313" key="3">
    <source>
        <dbReference type="WBParaSite" id="Csp11.Scaffold629.g11928.t1"/>
    </source>
</evidence>
<dbReference type="Pfam" id="PF07735">
    <property type="entry name" value="FBA_2"/>
    <property type="match status" value="1"/>
</dbReference>
<name>A0A1I7TUJ5_9PELO</name>
<protein>
    <submittedName>
        <fullName evidence="3">FBA_2 domain-containing protein</fullName>
    </submittedName>
</protein>
<organism evidence="2 3">
    <name type="scientific">Caenorhabditis tropicalis</name>
    <dbReference type="NCBI Taxonomy" id="1561998"/>
    <lineage>
        <taxon>Eukaryota</taxon>
        <taxon>Metazoa</taxon>
        <taxon>Ecdysozoa</taxon>
        <taxon>Nematoda</taxon>
        <taxon>Chromadorea</taxon>
        <taxon>Rhabditida</taxon>
        <taxon>Rhabditina</taxon>
        <taxon>Rhabditomorpha</taxon>
        <taxon>Rhabditoidea</taxon>
        <taxon>Rhabditidae</taxon>
        <taxon>Peloderinae</taxon>
        <taxon>Caenorhabditis</taxon>
    </lineage>
</organism>
<accession>A0A1I7TUJ5</accession>
<dbReference type="PANTHER" id="PTHR21503">
    <property type="entry name" value="F-BOX-CONTAINING HYPOTHETICAL PROTEIN C.ELEGANS"/>
    <property type="match status" value="1"/>
</dbReference>
<keyword evidence="2" id="KW-1185">Reference proteome</keyword>
<proteinExistence type="predicted"/>
<feature type="domain" description="Sdz-33 F-box" evidence="1">
    <location>
        <begin position="43"/>
        <end position="109"/>
    </location>
</feature>
<evidence type="ECO:0000313" key="2">
    <source>
        <dbReference type="Proteomes" id="UP000095282"/>
    </source>
</evidence>
<dbReference type="InterPro" id="IPR012885">
    <property type="entry name" value="F-box_Sdz-33"/>
</dbReference>
<dbReference type="PANTHER" id="PTHR21503:SF48">
    <property type="entry name" value="F-BOX ASSOCIATED DOMAIN-CONTAINING PROTEIN-RELATED"/>
    <property type="match status" value="1"/>
</dbReference>
<reference evidence="3" key="1">
    <citation type="submission" date="2016-11" db="UniProtKB">
        <authorList>
            <consortium name="WormBaseParasite"/>
        </authorList>
    </citation>
    <scope>IDENTIFICATION</scope>
</reference>
<dbReference type="Proteomes" id="UP000095282">
    <property type="component" value="Unplaced"/>
</dbReference>
<sequence length="191" mass="22352">MAAFPLLQLPLVAMEHVLCIMDPYELIKVTGEFILTDNWHGLNFQPKLPESLDLLRIQNADFIKYDQFIKLDCKQIVLFRAPFTSQEIHRFLKSWKACESHLNLKAFKIFLEKSNSMNMVKELAREEVKIDGDLLNEFARRKFFYDESNGFNIVRSDGKVGTVCIKGWDGHDSQLYFSLIDFPFVYWNTTV</sequence>
<dbReference type="AlphaFoldDB" id="A0A1I7TUJ5"/>
<evidence type="ECO:0000259" key="1">
    <source>
        <dbReference type="Pfam" id="PF07735"/>
    </source>
</evidence>
<dbReference type="WBParaSite" id="Csp11.Scaffold629.g11928.t1">
    <property type="protein sequence ID" value="Csp11.Scaffold629.g11928.t1"/>
    <property type="gene ID" value="Csp11.Scaffold629.g11928"/>
</dbReference>